<keyword evidence="3" id="KW-1185">Reference proteome</keyword>
<evidence type="ECO:0000256" key="1">
    <source>
        <dbReference type="SAM" id="MobiDB-lite"/>
    </source>
</evidence>
<feature type="non-terminal residue" evidence="2">
    <location>
        <position position="458"/>
    </location>
</feature>
<dbReference type="EMBL" id="BTSY01000006">
    <property type="protein sequence ID" value="GMT34559.1"/>
    <property type="molecule type" value="Genomic_DNA"/>
</dbReference>
<evidence type="ECO:0000313" key="2">
    <source>
        <dbReference type="EMBL" id="GMT34559.1"/>
    </source>
</evidence>
<proteinExistence type="predicted"/>
<protein>
    <recommendedName>
        <fullName evidence="4">Ribosomal protein</fullName>
    </recommendedName>
</protein>
<evidence type="ECO:0000313" key="3">
    <source>
        <dbReference type="Proteomes" id="UP001432322"/>
    </source>
</evidence>
<organism evidence="2 3">
    <name type="scientific">Pristionchus fissidentatus</name>
    <dbReference type="NCBI Taxonomy" id="1538716"/>
    <lineage>
        <taxon>Eukaryota</taxon>
        <taxon>Metazoa</taxon>
        <taxon>Ecdysozoa</taxon>
        <taxon>Nematoda</taxon>
        <taxon>Chromadorea</taxon>
        <taxon>Rhabditida</taxon>
        <taxon>Rhabditina</taxon>
        <taxon>Diplogasteromorpha</taxon>
        <taxon>Diplogasteroidea</taxon>
        <taxon>Neodiplogasteridae</taxon>
        <taxon>Pristionchus</taxon>
    </lineage>
</organism>
<sequence>MALLSLDRWRMWAGYGIDLPRGGYGRGRSLCLGLVLGIDQLGNRVQLDVRRSLVNRANLCITIELLHREFLREADAAQPLDTLAGCLGGHNGRVQLGHSCLLDERETRLLHSGCIVHEHAGSLDLHANLGHLECHALQIYESRSELLALLQVGHGDVEASLRESDHLRADSDAAGVEALDRVLVALAVLAEDGALVDADAVKVDGARGRGADAKLVLHLADADALGVAVDEEARDATVALQGFRIRKDKEEGGVAGVGDPQFGAGDDEVVAVLPSDRFEGESVRARARLRQTEGADPIMADPREVFLLLLLSSESEDERGDQRVLHVNEHGDGGVNLGQLLDDEDGVEEGALGALVLLLHLDAHEAVVEDALDHALMHGGGVVHRADERLDHVVREALDCVSQSELVLAQLVERGRRASLHIVSRLGGRTGRRQQAADGRGEGGGTERGGQHLERVLI</sequence>
<dbReference type="Proteomes" id="UP001432322">
    <property type="component" value="Unassembled WGS sequence"/>
</dbReference>
<name>A0AAV5WV48_9BILA</name>
<reference evidence="2" key="1">
    <citation type="submission" date="2023-10" db="EMBL/GenBank/DDBJ databases">
        <title>Genome assembly of Pristionchus species.</title>
        <authorList>
            <person name="Yoshida K."/>
            <person name="Sommer R.J."/>
        </authorList>
    </citation>
    <scope>NUCLEOTIDE SEQUENCE</scope>
    <source>
        <strain evidence="2">RS5133</strain>
    </source>
</reference>
<accession>A0AAV5WV48</accession>
<comment type="caution">
    <text evidence="2">The sequence shown here is derived from an EMBL/GenBank/DDBJ whole genome shotgun (WGS) entry which is preliminary data.</text>
</comment>
<feature type="region of interest" description="Disordered" evidence="1">
    <location>
        <begin position="427"/>
        <end position="452"/>
    </location>
</feature>
<gene>
    <name evidence="2" type="ORF">PFISCL1PPCAC_25856</name>
</gene>
<evidence type="ECO:0008006" key="4">
    <source>
        <dbReference type="Google" id="ProtNLM"/>
    </source>
</evidence>
<dbReference type="AlphaFoldDB" id="A0AAV5WV48"/>